<dbReference type="SUPFAM" id="SSF53474">
    <property type="entry name" value="alpha/beta-Hydrolases"/>
    <property type="match status" value="1"/>
</dbReference>
<proteinExistence type="predicted"/>
<dbReference type="AlphaFoldDB" id="A0A2N5E3V5"/>
<name>A0A2N5E3V5_9GAMM</name>
<comment type="caution">
    <text evidence="2">The sequence shown here is derived from an EMBL/GenBank/DDBJ whole genome shotgun (WGS) entry which is preliminary data.</text>
</comment>
<dbReference type="EMBL" id="PJZH01000008">
    <property type="protein sequence ID" value="PLR35520.1"/>
    <property type="molecule type" value="Genomic_DNA"/>
</dbReference>
<dbReference type="InterPro" id="IPR051044">
    <property type="entry name" value="MAG_DAG_Lipase"/>
</dbReference>
<evidence type="ECO:0000313" key="2">
    <source>
        <dbReference type="EMBL" id="PLR35520.1"/>
    </source>
</evidence>
<evidence type="ECO:0000313" key="3">
    <source>
        <dbReference type="Proteomes" id="UP000234503"/>
    </source>
</evidence>
<dbReference type="OrthoDB" id="9780765at2"/>
<dbReference type="InterPro" id="IPR022742">
    <property type="entry name" value="Hydrolase_4"/>
</dbReference>
<gene>
    <name evidence="2" type="ORF">CYR32_10000</name>
</gene>
<dbReference type="Pfam" id="PF12146">
    <property type="entry name" value="Hydrolase_4"/>
    <property type="match status" value="1"/>
</dbReference>
<accession>A0A2N5E3V5</accession>
<protein>
    <submittedName>
        <fullName evidence="2">Lysophospholipase</fullName>
    </submittedName>
</protein>
<dbReference type="Gene3D" id="3.40.50.1820">
    <property type="entry name" value="alpha/beta hydrolase"/>
    <property type="match status" value="1"/>
</dbReference>
<dbReference type="InterPro" id="IPR029058">
    <property type="entry name" value="AB_hydrolase_fold"/>
</dbReference>
<dbReference type="RefSeq" id="WP_101824256.1">
    <property type="nucleotide sequence ID" value="NZ_PJZH01000008.1"/>
</dbReference>
<sequence>MIDFISFNEQSAQLDSSLPRAEKITGCQIDGLYIRVYEPKDAIEEVLLVYHGGGANSDAGYDILARQVSHDGAVCVCLTDIRGHGRSTGQRGKISHPQQIWRDVDTVLGHVRATFPGARIHLLGHSSGGGMLINYFTRYTPTQKSDSLILLAPEFGPFAPAKIRRGVLLPFASVKTWPFVLNALTRGLLCGDQFAVTLNFPEEVLALKPGFVSRYSVNMANALTPRHPAKQLTALPLPVTALFAEQDELYDARLTAEFVKACGNQNLRSGIIQHSQHLGCMFTVSEEIRQHVMGIAGKSEA</sequence>
<evidence type="ECO:0000259" key="1">
    <source>
        <dbReference type="Pfam" id="PF12146"/>
    </source>
</evidence>
<organism evidence="2 3">
    <name type="scientific">Chimaeribacter coloradensis</name>
    <dbReference type="NCBI Taxonomy" id="2060068"/>
    <lineage>
        <taxon>Bacteria</taxon>
        <taxon>Pseudomonadati</taxon>
        <taxon>Pseudomonadota</taxon>
        <taxon>Gammaproteobacteria</taxon>
        <taxon>Enterobacterales</taxon>
        <taxon>Yersiniaceae</taxon>
        <taxon>Chimaeribacter</taxon>
    </lineage>
</organism>
<dbReference type="Proteomes" id="UP000234503">
    <property type="component" value="Unassembled WGS sequence"/>
</dbReference>
<reference evidence="2 3" key="1">
    <citation type="submission" date="2017-12" db="EMBL/GenBank/DDBJ databases">
        <title>Characterization of six clinical isolates of Enterochimera gen. nov., a novel genus of the Yersiniaciae family and the three species Enterochimera arupensis sp. nov., Enterochimera coloradensis sp. nov, and Enterochimera californica sp. nov.</title>
        <authorList>
            <person name="Rossi A."/>
            <person name="Fisher M."/>
        </authorList>
    </citation>
    <scope>NUCLEOTIDE SEQUENCE [LARGE SCALE GENOMIC DNA]</scope>
    <source>
        <strain evidence="3">2016-Iso4</strain>
    </source>
</reference>
<keyword evidence="3" id="KW-1185">Reference proteome</keyword>
<dbReference type="PANTHER" id="PTHR11614">
    <property type="entry name" value="PHOSPHOLIPASE-RELATED"/>
    <property type="match status" value="1"/>
</dbReference>
<feature type="domain" description="Serine aminopeptidase S33" evidence="1">
    <location>
        <begin position="44"/>
        <end position="277"/>
    </location>
</feature>